<organism evidence="1 2">
    <name type="scientific">Candidatus Magnetobacterium casense</name>
    <dbReference type="NCBI Taxonomy" id="1455061"/>
    <lineage>
        <taxon>Bacteria</taxon>
        <taxon>Pseudomonadati</taxon>
        <taxon>Nitrospirota</taxon>
        <taxon>Thermodesulfovibrionia</taxon>
        <taxon>Thermodesulfovibrionales</taxon>
        <taxon>Candidatus Magnetobacteriaceae</taxon>
        <taxon>Candidatus Magnetobacterium</taxon>
    </lineage>
</organism>
<proteinExistence type="predicted"/>
<dbReference type="Proteomes" id="UP001196980">
    <property type="component" value="Unassembled WGS sequence"/>
</dbReference>
<name>A0ABS6S0G9_9BACT</name>
<sequence length="161" mass="17439">QLYAIEDAGLIPLPREANILKGAGQRGYAVCGKSVFVVDPGTRAILKQMDFQHVVNAIAIDDASETLVVIENKDKIGDIQSPDVGQIRRCGYAKGSCERDNRPTERPDSCCVAVGAEADVAGSCQPWDHRPDRESTKTIVNPIGNMLSLRTNVELTVCMVN</sequence>
<dbReference type="RefSeq" id="WP_218252981.1">
    <property type="nucleotide sequence ID" value="NZ_JABXWD010000243.1"/>
</dbReference>
<evidence type="ECO:0000313" key="2">
    <source>
        <dbReference type="Proteomes" id="UP001196980"/>
    </source>
</evidence>
<reference evidence="1 2" key="1">
    <citation type="journal article" date="2020" name="J Geophys Res Biogeosci">
        <title>Magnetotaxis as an Adaptation to Enable Bacterial Shuttling of Microbial Sulfur and Sulfur Cycling Across Aquatic Oxic#Anoxic Interfaces.</title>
        <authorList>
            <person name="Li J."/>
            <person name="Liu P."/>
            <person name="Wang J."/>
            <person name="Roberts A.P."/>
            <person name="Pan Y."/>
        </authorList>
    </citation>
    <scope>NUCLEOTIDE SEQUENCE [LARGE SCALE GENOMIC DNA]</scope>
    <source>
        <strain evidence="1 2">MYR-1_YQ</strain>
    </source>
</reference>
<protein>
    <submittedName>
        <fullName evidence="1">Uncharacterized protein</fullName>
    </submittedName>
</protein>
<feature type="non-terminal residue" evidence="1">
    <location>
        <position position="1"/>
    </location>
</feature>
<accession>A0ABS6S0G9</accession>
<comment type="caution">
    <text evidence="1">The sequence shown here is derived from an EMBL/GenBank/DDBJ whole genome shotgun (WGS) entry which is preliminary data.</text>
</comment>
<evidence type="ECO:0000313" key="1">
    <source>
        <dbReference type="EMBL" id="MBV6342362.1"/>
    </source>
</evidence>
<gene>
    <name evidence="1" type="ORF">HWQ67_12275</name>
</gene>
<dbReference type="EMBL" id="JABXWD010000243">
    <property type="protein sequence ID" value="MBV6342362.1"/>
    <property type="molecule type" value="Genomic_DNA"/>
</dbReference>
<keyword evidence="2" id="KW-1185">Reference proteome</keyword>